<accession>A0ABT5T2D8</accession>
<dbReference type="EMBL" id="JAQZAO010000012">
    <property type="protein sequence ID" value="MDD7968387.1"/>
    <property type="molecule type" value="Genomic_DNA"/>
</dbReference>
<organism evidence="3 4">
    <name type="scientific">Actinomycetospora lemnae</name>
    <dbReference type="NCBI Taxonomy" id="3019891"/>
    <lineage>
        <taxon>Bacteria</taxon>
        <taxon>Bacillati</taxon>
        <taxon>Actinomycetota</taxon>
        <taxon>Actinomycetes</taxon>
        <taxon>Pseudonocardiales</taxon>
        <taxon>Pseudonocardiaceae</taxon>
        <taxon>Actinomycetospora</taxon>
    </lineage>
</organism>
<keyword evidence="2" id="KW-0732">Signal</keyword>
<evidence type="ECO:0000313" key="3">
    <source>
        <dbReference type="EMBL" id="MDD7968387.1"/>
    </source>
</evidence>
<feature type="region of interest" description="Disordered" evidence="1">
    <location>
        <begin position="56"/>
        <end position="90"/>
    </location>
</feature>
<gene>
    <name evidence="3" type="ORF">PGB27_23845</name>
</gene>
<name>A0ABT5T2D8_9PSEU</name>
<evidence type="ECO:0000256" key="1">
    <source>
        <dbReference type="SAM" id="MobiDB-lite"/>
    </source>
</evidence>
<reference evidence="3 4" key="1">
    <citation type="submission" date="2023-02" db="EMBL/GenBank/DDBJ databases">
        <title>Genome sequencing required for Actinomycetospora new species description.</title>
        <authorList>
            <person name="Saimee Y."/>
            <person name="Duangmal K."/>
        </authorList>
    </citation>
    <scope>NUCLEOTIDE SEQUENCE [LARGE SCALE GENOMIC DNA]</scope>
    <source>
        <strain evidence="3 4">DW7H6</strain>
    </source>
</reference>
<feature type="signal peptide" evidence="2">
    <location>
        <begin position="1"/>
        <end position="26"/>
    </location>
</feature>
<proteinExistence type="predicted"/>
<dbReference type="RefSeq" id="WP_274202919.1">
    <property type="nucleotide sequence ID" value="NZ_JAQZAO010000012.1"/>
</dbReference>
<sequence length="162" mass="16099">MTPTAPTARRRAIVVGAALASVLALTGCGSSGPQSFSDLSAVIQDGGLVVCTSRPVPNPPGTPAQETQALEVGSTDAGELSAEGQNGTGNLTCAPSAVTVATASRYADQDARDEAARALQATVPPASGTTVHSTGLFVVVVADPNNDGPTDRLDEVLTKAAS</sequence>
<feature type="chain" id="PRO_5045328669" description="Secreted protein" evidence="2">
    <location>
        <begin position="27"/>
        <end position="162"/>
    </location>
</feature>
<protein>
    <recommendedName>
        <fullName evidence="5">Secreted protein</fullName>
    </recommendedName>
</protein>
<comment type="caution">
    <text evidence="3">The sequence shown here is derived from an EMBL/GenBank/DDBJ whole genome shotgun (WGS) entry which is preliminary data.</text>
</comment>
<evidence type="ECO:0000256" key="2">
    <source>
        <dbReference type="SAM" id="SignalP"/>
    </source>
</evidence>
<keyword evidence="4" id="KW-1185">Reference proteome</keyword>
<evidence type="ECO:0000313" key="4">
    <source>
        <dbReference type="Proteomes" id="UP001300763"/>
    </source>
</evidence>
<evidence type="ECO:0008006" key="5">
    <source>
        <dbReference type="Google" id="ProtNLM"/>
    </source>
</evidence>
<dbReference type="Proteomes" id="UP001300763">
    <property type="component" value="Unassembled WGS sequence"/>
</dbReference>